<dbReference type="PATRIC" id="fig|186490.8.peg.391"/>
<dbReference type="GO" id="GO:0009328">
    <property type="term" value="C:phenylalanine-tRNA ligase complex"/>
    <property type="evidence" value="ECO:0007669"/>
    <property type="project" value="TreeGrafter"/>
</dbReference>
<keyword evidence="7 15" id="KW-0479">Metal-binding</keyword>
<comment type="similarity">
    <text evidence="2 15">Belongs to the phenylalanyl-tRNA synthetase beta subunit family. Type 1 subfamily.</text>
</comment>
<dbReference type="SUPFAM" id="SSF56037">
    <property type="entry name" value="PheT/TilS domain"/>
    <property type="match status" value="1"/>
</dbReference>
<dbReference type="AlphaFoldDB" id="A0A0K2BLS7"/>
<dbReference type="InterPro" id="IPR045060">
    <property type="entry name" value="Phe-tRNA-ligase_IIc_bsu"/>
</dbReference>
<keyword evidence="12 15" id="KW-0648">Protein biosynthesis</keyword>
<comment type="subunit">
    <text evidence="3 15">Tetramer of two alpha and two beta subunits.</text>
</comment>
<dbReference type="Pfam" id="PF17759">
    <property type="entry name" value="tRNA_synthFbeta"/>
    <property type="match status" value="1"/>
</dbReference>
<keyword evidence="4 15" id="KW-0963">Cytoplasm</keyword>
<dbReference type="HAMAP" id="MF_00283">
    <property type="entry name" value="Phe_tRNA_synth_beta1"/>
    <property type="match status" value="1"/>
</dbReference>
<evidence type="ECO:0000256" key="8">
    <source>
        <dbReference type="ARBA" id="ARBA00022741"/>
    </source>
</evidence>
<keyword evidence="5" id="KW-0820">tRNA-binding</keyword>
<dbReference type="GO" id="GO:0004826">
    <property type="term" value="F:phenylalanine-tRNA ligase activity"/>
    <property type="evidence" value="ECO:0007669"/>
    <property type="project" value="UniProtKB-UniRule"/>
</dbReference>
<dbReference type="InterPro" id="IPR005147">
    <property type="entry name" value="tRNA_synthase_B5-dom"/>
</dbReference>
<dbReference type="KEGG" id="bcig:AB162_415"/>
<dbReference type="Pfam" id="PF03147">
    <property type="entry name" value="FDX-ACB"/>
    <property type="match status" value="1"/>
</dbReference>
<proteinExistence type="inferred from homology"/>
<dbReference type="OrthoDB" id="9805455at2"/>
<evidence type="ECO:0000313" key="19">
    <source>
        <dbReference type="Proteomes" id="UP000056466"/>
    </source>
</evidence>
<feature type="domain" description="FDX-ACB" evidence="16">
    <location>
        <begin position="692"/>
        <end position="785"/>
    </location>
</feature>
<evidence type="ECO:0000256" key="13">
    <source>
        <dbReference type="ARBA" id="ARBA00023146"/>
    </source>
</evidence>
<comment type="subcellular location">
    <subcellularLocation>
        <location evidence="1 15">Cytoplasm</location>
    </subcellularLocation>
</comment>
<dbReference type="PANTHER" id="PTHR10947:SF0">
    <property type="entry name" value="PHENYLALANINE--TRNA LIGASE BETA SUBUNIT"/>
    <property type="match status" value="1"/>
</dbReference>
<name>A0A0K2BLS7_9GAMM</name>
<evidence type="ECO:0000256" key="2">
    <source>
        <dbReference type="ARBA" id="ARBA00008653"/>
    </source>
</evidence>
<dbReference type="SMART" id="SM00874">
    <property type="entry name" value="B5"/>
    <property type="match status" value="1"/>
</dbReference>
<evidence type="ECO:0000313" key="18">
    <source>
        <dbReference type="EMBL" id="AKZ66003.1"/>
    </source>
</evidence>
<dbReference type="SUPFAM" id="SSF55681">
    <property type="entry name" value="Class II aaRS and biotin synthetases"/>
    <property type="match status" value="1"/>
</dbReference>
<dbReference type="FunFam" id="3.30.930.10:FF:000022">
    <property type="entry name" value="Phenylalanine--tRNA ligase beta subunit"/>
    <property type="match status" value="1"/>
</dbReference>
<dbReference type="FunFam" id="3.30.70.380:FF:000001">
    <property type="entry name" value="Phenylalanine--tRNA ligase beta subunit"/>
    <property type="match status" value="1"/>
</dbReference>
<dbReference type="Pfam" id="PF03483">
    <property type="entry name" value="B3_4"/>
    <property type="match status" value="1"/>
</dbReference>
<dbReference type="PROSITE" id="PS51447">
    <property type="entry name" value="FDX_ACB"/>
    <property type="match status" value="1"/>
</dbReference>
<dbReference type="GO" id="GO:0006432">
    <property type="term" value="P:phenylalanyl-tRNA aminoacylation"/>
    <property type="evidence" value="ECO:0007669"/>
    <property type="project" value="UniProtKB-UniRule"/>
</dbReference>
<keyword evidence="13 15" id="KW-0030">Aminoacyl-tRNA synthetase</keyword>
<comment type="caution">
    <text evidence="15">Lacks conserved residue(s) required for the propagation of feature annotation.</text>
</comment>
<dbReference type="Gene3D" id="3.50.40.10">
    <property type="entry name" value="Phenylalanyl-trna Synthetase, Chain B, domain 3"/>
    <property type="match status" value="1"/>
</dbReference>
<evidence type="ECO:0000256" key="3">
    <source>
        <dbReference type="ARBA" id="ARBA00011209"/>
    </source>
</evidence>
<evidence type="ECO:0000256" key="15">
    <source>
        <dbReference type="HAMAP-Rule" id="MF_00283"/>
    </source>
</evidence>
<organism evidence="18 19">
    <name type="scientific">Candidatus Palibaumannia cicadellinicola</name>
    <dbReference type="NCBI Taxonomy" id="186490"/>
    <lineage>
        <taxon>Bacteria</taxon>
        <taxon>Pseudomonadati</taxon>
        <taxon>Pseudomonadota</taxon>
        <taxon>Gammaproteobacteria</taxon>
        <taxon>Candidatus Palibaumannia</taxon>
    </lineage>
</organism>
<comment type="cofactor">
    <cofactor evidence="15">
        <name>Mg(2+)</name>
        <dbReference type="ChEBI" id="CHEBI:18420"/>
    </cofactor>
    <text evidence="15">Binds 2 magnesium ions per tetramer.</text>
</comment>
<feature type="binding site" evidence="15">
    <location>
        <position position="453"/>
    </location>
    <ligand>
        <name>Mg(2+)</name>
        <dbReference type="ChEBI" id="CHEBI:18420"/>
        <note>shared with alpha subunit</note>
    </ligand>
</feature>
<evidence type="ECO:0000256" key="9">
    <source>
        <dbReference type="ARBA" id="ARBA00022840"/>
    </source>
</evidence>
<dbReference type="InterPro" id="IPR005146">
    <property type="entry name" value="B3/B4_tRNA-bd"/>
</dbReference>
<dbReference type="GO" id="GO:0000287">
    <property type="term" value="F:magnesium ion binding"/>
    <property type="evidence" value="ECO:0007669"/>
    <property type="project" value="UniProtKB-UniRule"/>
</dbReference>
<gene>
    <name evidence="15 18" type="primary">pheT</name>
    <name evidence="18" type="ORF">AB162_415</name>
</gene>
<dbReference type="InterPro" id="IPR036690">
    <property type="entry name" value="Fdx_antiC-bd_sf"/>
</dbReference>
<feature type="domain" description="B5" evidence="17">
    <location>
        <begin position="389"/>
        <end position="465"/>
    </location>
</feature>
<keyword evidence="19" id="KW-1185">Reference proteome</keyword>
<dbReference type="SUPFAM" id="SSF46955">
    <property type="entry name" value="Putative DNA-binding domain"/>
    <property type="match status" value="1"/>
</dbReference>
<dbReference type="EMBL" id="CP011787">
    <property type="protein sequence ID" value="AKZ66003.1"/>
    <property type="molecule type" value="Genomic_DNA"/>
</dbReference>
<evidence type="ECO:0000256" key="11">
    <source>
        <dbReference type="ARBA" id="ARBA00022884"/>
    </source>
</evidence>
<dbReference type="InterPro" id="IPR009061">
    <property type="entry name" value="DNA-bd_dom_put_sf"/>
</dbReference>
<dbReference type="PROSITE" id="PS51483">
    <property type="entry name" value="B5"/>
    <property type="match status" value="1"/>
</dbReference>
<keyword evidence="10 15" id="KW-0460">Magnesium</keyword>
<dbReference type="Proteomes" id="UP000056466">
    <property type="component" value="Chromosome"/>
</dbReference>
<sequence length="791" mass="89094">MKLSELWLREWVKTTIDISTLADQITMSGMEVNSIEAVTREFNNLVVGHVVECYNNNNLWITKVDVSGPNLLNIMCTAPNCRSNLRVVVDLVRTELSNKCSQGKLCSCYDLGITNDKNNINIIELPNDAPIGCNLSNYWQYYDNIIDISVTPNRADCLGIIGIAREVAIVNNLSLPKVSIKPVAPVSNYTLPINIEDSVACPSYIGRIITGIDASTITPIWIQERLIYSKISLVNVIVDITNYIMIEYGYPMHAFDLKAIDNCIIVRQAKPKDKLTLLNKCEITLTQDTLVIADKNKVLSIAGILGGIQSSIKLNSSDIFLECAFFNNVSIIGRARKYGLQTEASLRYERGVDHRQQLNVIERATSLLLEICGGQPGPVINITHTDYLPKKNTIILSRVKLDSLIGHFIPDKLITDIMVRIGCTVSNIKNYGWQIIVPSWRIDLEIEENIIAEVMRVYGYNNIPSVAIKSNLFNPHIFNKEANLTLERIKLLLIDRGYHEAITYSFINPTLQELFYPGKKMLRLPNPISIDMSAMRLSLVPGLISVVVYNQNRQQKNLRIFESGLCFTQDNNIDQTISQNLLLAGTITGLSFDNHWDSMHKQVDFYDIKGDIEAILELTGQLESFEFKAQENPMLHPGQSAAIYFKNELIGWIGVIHPKLEEQLNLNNSTLVFELILEKITNRKIPEATSLSLFPTTCRDIAVVVAEEVRSIDIINECKKNINTNLISINIFDVYKGKGISKGFKSLAIRLILQNNKKTLEEKKITAMIYKCLAALKNRFNANLRDETYGS</sequence>
<dbReference type="InterPro" id="IPR012340">
    <property type="entry name" value="NA-bd_OB-fold"/>
</dbReference>
<dbReference type="SUPFAM" id="SSF54991">
    <property type="entry name" value="Anticodon-binding domain of PheRS"/>
    <property type="match status" value="1"/>
</dbReference>
<keyword evidence="6 15" id="KW-0436">Ligase</keyword>
<keyword evidence="11" id="KW-0694">RNA-binding</keyword>
<comment type="catalytic activity">
    <reaction evidence="14 15">
        <text>tRNA(Phe) + L-phenylalanine + ATP = L-phenylalanyl-tRNA(Phe) + AMP + diphosphate + H(+)</text>
        <dbReference type="Rhea" id="RHEA:19413"/>
        <dbReference type="Rhea" id="RHEA-COMP:9668"/>
        <dbReference type="Rhea" id="RHEA-COMP:9699"/>
        <dbReference type="ChEBI" id="CHEBI:15378"/>
        <dbReference type="ChEBI" id="CHEBI:30616"/>
        <dbReference type="ChEBI" id="CHEBI:33019"/>
        <dbReference type="ChEBI" id="CHEBI:58095"/>
        <dbReference type="ChEBI" id="CHEBI:78442"/>
        <dbReference type="ChEBI" id="CHEBI:78531"/>
        <dbReference type="ChEBI" id="CHEBI:456215"/>
        <dbReference type="EC" id="6.1.1.20"/>
    </reaction>
</comment>
<dbReference type="Gene3D" id="3.30.70.380">
    <property type="entry name" value="Ferrodoxin-fold anticodon-binding domain"/>
    <property type="match status" value="1"/>
</dbReference>
<evidence type="ECO:0000256" key="14">
    <source>
        <dbReference type="ARBA" id="ARBA00049255"/>
    </source>
</evidence>
<keyword evidence="8 15" id="KW-0547">Nucleotide-binding</keyword>
<evidence type="ECO:0000256" key="10">
    <source>
        <dbReference type="ARBA" id="ARBA00022842"/>
    </source>
</evidence>
<keyword evidence="9 15" id="KW-0067">ATP-binding</keyword>
<dbReference type="Gene3D" id="2.40.50.140">
    <property type="entry name" value="Nucleic acid-binding proteins"/>
    <property type="match status" value="1"/>
</dbReference>
<accession>A0A0K2BLS7</accession>
<dbReference type="InterPro" id="IPR020825">
    <property type="entry name" value="Phe-tRNA_synthase-like_B3/B4"/>
</dbReference>
<evidence type="ECO:0000256" key="5">
    <source>
        <dbReference type="ARBA" id="ARBA00022555"/>
    </source>
</evidence>
<dbReference type="SMART" id="SM00873">
    <property type="entry name" value="B3_4"/>
    <property type="match status" value="1"/>
</dbReference>
<evidence type="ECO:0000256" key="1">
    <source>
        <dbReference type="ARBA" id="ARBA00004496"/>
    </source>
</evidence>
<dbReference type="EC" id="6.1.1.20" evidence="15"/>
<dbReference type="RefSeq" id="WP_053097042.1">
    <property type="nucleotide sequence ID" value="NZ_CP011787.1"/>
</dbReference>
<dbReference type="InterPro" id="IPR004532">
    <property type="entry name" value="Phe-tRNA-ligase_IIc_bsu_bact"/>
</dbReference>
<dbReference type="SMART" id="SM00896">
    <property type="entry name" value="FDX-ACB"/>
    <property type="match status" value="1"/>
</dbReference>
<dbReference type="PANTHER" id="PTHR10947">
    <property type="entry name" value="PHENYLALANYL-TRNA SYNTHETASE BETA CHAIN AND LEUCINE-RICH REPEAT-CONTAINING PROTEIN 47"/>
    <property type="match status" value="1"/>
</dbReference>
<dbReference type="Gene3D" id="3.30.930.10">
    <property type="entry name" value="Bira Bifunctional Protein, Domain 2"/>
    <property type="match status" value="1"/>
</dbReference>
<feature type="binding site" evidence="15">
    <location>
        <position position="443"/>
    </location>
    <ligand>
        <name>Mg(2+)</name>
        <dbReference type="ChEBI" id="CHEBI:18420"/>
        <note>shared with alpha subunit</note>
    </ligand>
</feature>
<reference evidence="18 19" key="1">
    <citation type="submission" date="2015-06" db="EMBL/GenBank/DDBJ databases">
        <title>Lineage-specific patterns of genome deterioration in obligate symbionts.</title>
        <authorList>
            <person name="Bennett G.M."/>
            <person name="McCutcheon J.P."/>
            <person name="McDonald B.R."/>
            <person name="Moran N.A."/>
        </authorList>
    </citation>
    <scope>NUCLEOTIDE SEQUENCE [LARGE SCALE GENOMIC DNA]</scope>
    <source>
        <strain evidence="18 19">B-GSS</strain>
    </source>
</reference>
<dbReference type="CDD" id="cd00769">
    <property type="entry name" value="PheRS_beta_core"/>
    <property type="match status" value="1"/>
</dbReference>
<dbReference type="InterPro" id="IPR045864">
    <property type="entry name" value="aa-tRNA-synth_II/BPL/LPL"/>
</dbReference>
<dbReference type="NCBIfam" id="TIGR00472">
    <property type="entry name" value="pheT_bact"/>
    <property type="match status" value="1"/>
</dbReference>
<dbReference type="InterPro" id="IPR041616">
    <property type="entry name" value="PheRS_beta_core"/>
</dbReference>
<protein>
    <recommendedName>
        <fullName evidence="15">Phenylalanine--tRNA ligase beta subunit</fullName>
        <ecNumber evidence="15">6.1.1.20</ecNumber>
    </recommendedName>
    <alternativeName>
        <fullName evidence="15">Phenylalanyl-tRNA synthetase beta subunit</fullName>
        <shortName evidence="15">PheRS</shortName>
    </alternativeName>
</protein>
<dbReference type="Pfam" id="PF03484">
    <property type="entry name" value="B5"/>
    <property type="match status" value="1"/>
</dbReference>
<evidence type="ECO:0000256" key="6">
    <source>
        <dbReference type="ARBA" id="ARBA00022598"/>
    </source>
</evidence>
<dbReference type="GO" id="GO:0005524">
    <property type="term" value="F:ATP binding"/>
    <property type="evidence" value="ECO:0007669"/>
    <property type="project" value="UniProtKB-UniRule"/>
</dbReference>
<evidence type="ECO:0000256" key="4">
    <source>
        <dbReference type="ARBA" id="ARBA00022490"/>
    </source>
</evidence>
<evidence type="ECO:0000256" key="12">
    <source>
        <dbReference type="ARBA" id="ARBA00022917"/>
    </source>
</evidence>
<dbReference type="GO" id="GO:0000049">
    <property type="term" value="F:tRNA binding"/>
    <property type="evidence" value="ECO:0007669"/>
    <property type="project" value="UniProtKB-KW"/>
</dbReference>
<dbReference type="InterPro" id="IPR005121">
    <property type="entry name" value="Fdx_antiC-bd"/>
</dbReference>
<evidence type="ECO:0000259" key="16">
    <source>
        <dbReference type="PROSITE" id="PS51447"/>
    </source>
</evidence>
<evidence type="ECO:0000259" key="17">
    <source>
        <dbReference type="PROSITE" id="PS51483"/>
    </source>
</evidence>
<evidence type="ECO:0000256" key="7">
    <source>
        <dbReference type="ARBA" id="ARBA00022723"/>
    </source>
</evidence>
<dbReference type="SUPFAM" id="SSF50249">
    <property type="entry name" value="Nucleic acid-binding proteins"/>
    <property type="match status" value="1"/>
</dbReference>
<dbReference type="Gene3D" id="3.30.56.10">
    <property type="match status" value="2"/>
</dbReference>